<proteinExistence type="predicted"/>
<evidence type="ECO:0000313" key="2">
    <source>
        <dbReference type="Proteomes" id="UP000250235"/>
    </source>
</evidence>
<reference evidence="1 2" key="1">
    <citation type="journal article" date="2015" name="Proc. Natl. Acad. Sci. U.S.A.">
        <title>The resurrection genome of Boea hygrometrica: A blueprint for survival of dehydration.</title>
        <authorList>
            <person name="Xiao L."/>
            <person name="Yang G."/>
            <person name="Zhang L."/>
            <person name="Yang X."/>
            <person name="Zhao S."/>
            <person name="Ji Z."/>
            <person name="Zhou Q."/>
            <person name="Hu M."/>
            <person name="Wang Y."/>
            <person name="Chen M."/>
            <person name="Xu Y."/>
            <person name="Jin H."/>
            <person name="Xiao X."/>
            <person name="Hu G."/>
            <person name="Bao F."/>
            <person name="Hu Y."/>
            <person name="Wan P."/>
            <person name="Li L."/>
            <person name="Deng X."/>
            <person name="Kuang T."/>
            <person name="Xiang C."/>
            <person name="Zhu J.K."/>
            <person name="Oliver M.J."/>
            <person name="He Y."/>
        </authorList>
    </citation>
    <scope>NUCLEOTIDE SEQUENCE [LARGE SCALE GENOMIC DNA]</scope>
    <source>
        <strain evidence="2">cv. XS01</strain>
    </source>
</reference>
<protein>
    <submittedName>
        <fullName evidence="1">Uncharacterized protein</fullName>
    </submittedName>
</protein>
<sequence>MNKLKYQKKPAGTGTVKSVGEIDRRRRSSAGALSVDDISSDVINQQELQLRIQQMRSGASFGMSCDDISLDVITISRRSSLLSRRKMKRRRKGDPVASYSAFSRCYLKMAKRCRLHKRSYSGSNRNAKISSRNVLSIQSQEDSGEAFGQPDASNSSIQSRAHMNQLLLYIFSRKLCIQSTWIPRRKESKISAEDDPVAVLNQ</sequence>
<keyword evidence="2" id="KW-1185">Reference proteome</keyword>
<dbReference type="AlphaFoldDB" id="A0A2Z7B912"/>
<accession>A0A2Z7B912</accession>
<dbReference type="EMBL" id="KV008442">
    <property type="protein sequence ID" value="KZV30200.1"/>
    <property type="molecule type" value="Genomic_DNA"/>
</dbReference>
<name>A0A2Z7B912_9LAMI</name>
<dbReference type="Proteomes" id="UP000250235">
    <property type="component" value="Unassembled WGS sequence"/>
</dbReference>
<gene>
    <name evidence="1" type="ORF">F511_43114</name>
</gene>
<evidence type="ECO:0000313" key="1">
    <source>
        <dbReference type="EMBL" id="KZV30200.1"/>
    </source>
</evidence>
<organism evidence="1 2">
    <name type="scientific">Dorcoceras hygrometricum</name>
    <dbReference type="NCBI Taxonomy" id="472368"/>
    <lineage>
        <taxon>Eukaryota</taxon>
        <taxon>Viridiplantae</taxon>
        <taxon>Streptophyta</taxon>
        <taxon>Embryophyta</taxon>
        <taxon>Tracheophyta</taxon>
        <taxon>Spermatophyta</taxon>
        <taxon>Magnoliopsida</taxon>
        <taxon>eudicotyledons</taxon>
        <taxon>Gunneridae</taxon>
        <taxon>Pentapetalae</taxon>
        <taxon>asterids</taxon>
        <taxon>lamiids</taxon>
        <taxon>Lamiales</taxon>
        <taxon>Gesneriaceae</taxon>
        <taxon>Didymocarpoideae</taxon>
        <taxon>Trichosporeae</taxon>
        <taxon>Loxocarpinae</taxon>
        <taxon>Dorcoceras</taxon>
    </lineage>
</organism>